<dbReference type="Proteomes" id="UP000077755">
    <property type="component" value="Chromosome 5"/>
</dbReference>
<feature type="compositionally biased region" description="Low complexity" evidence="5">
    <location>
        <begin position="130"/>
        <end position="142"/>
    </location>
</feature>
<keyword evidence="2" id="KW-0677">Repeat</keyword>
<comment type="subcellular location">
    <subcellularLocation>
        <location evidence="1">Nucleus</location>
    </subcellularLocation>
</comment>
<keyword evidence="3" id="KW-0238">DNA-binding</keyword>
<evidence type="ECO:0000256" key="2">
    <source>
        <dbReference type="ARBA" id="ARBA00022737"/>
    </source>
</evidence>
<dbReference type="InterPro" id="IPR009057">
    <property type="entry name" value="Homeodomain-like_sf"/>
</dbReference>
<keyword evidence="4" id="KW-0539">Nucleus</keyword>
<feature type="compositionally biased region" description="Polar residues" evidence="5">
    <location>
        <begin position="229"/>
        <end position="252"/>
    </location>
</feature>
<gene>
    <name evidence="8" type="ORF">DCAR_016551</name>
    <name evidence="9" type="ORF">DCAR_0518916</name>
</gene>
<proteinExistence type="predicted"/>
<dbReference type="Pfam" id="PF00249">
    <property type="entry name" value="Myb_DNA-binding"/>
    <property type="match status" value="2"/>
</dbReference>
<dbReference type="GO" id="GO:0009733">
    <property type="term" value="P:response to auxin"/>
    <property type="evidence" value="ECO:0007669"/>
    <property type="project" value="TreeGrafter"/>
</dbReference>
<dbReference type="InterPro" id="IPR017930">
    <property type="entry name" value="Myb_dom"/>
</dbReference>
<feature type="domain" description="Myb-like" evidence="6">
    <location>
        <begin position="62"/>
        <end position="112"/>
    </location>
</feature>
<evidence type="ECO:0000256" key="4">
    <source>
        <dbReference type="ARBA" id="ARBA00023242"/>
    </source>
</evidence>
<accession>A0A164XKZ4</accession>
<dbReference type="OrthoDB" id="2143914at2759"/>
<keyword evidence="10" id="KW-1185">Reference proteome</keyword>
<protein>
    <submittedName>
        <fullName evidence="8">Uncharacterized protein</fullName>
    </submittedName>
</protein>
<dbReference type="GO" id="GO:0003677">
    <property type="term" value="F:DNA binding"/>
    <property type="evidence" value="ECO:0007669"/>
    <property type="project" value="UniProtKB-KW"/>
</dbReference>
<dbReference type="KEGG" id="dcr:108220814"/>
<evidence type="ECO:0000256" key="1">
    <source>
        <dbReference type="ARBA" id="ARBA00004123"/>
    </source>
</evidence>
<sequence length="391" mass="43044">MGRPPCSEKKGIKKGPWTPEEDIILVSYIQEHGPGNWRAVPTNTGLLRCSKSCRLRWTNYLRPGIKRGNFTEQEEKMIIHLQALLGNRWAAIASYLPQRTDNDIKNYWNTHLKKKLLKSQGCVGDDHNETSGANSEASSSGSKGQWERRLQTDIHMAKQALCEALSLDKSPATSTTTTSTTATASPAASVQAPAPPNSSVAPPVQTSSASYASNTDNIARLLQGWMKRSPNSSTSSQDHQTNSSDMTTGHEYSNSINNNNNYHQIGSTSAAGYSSASEGQTPEHRIARGRGGMESLYNIYNNSSAKYSSPAEVSMDDAANFRMENNVNNGLFMLQDHDEDKQNVNNSASLYHHQQQLRQVPSLTLIEKWLLDDVTAATPRPGPDNLMMNIF</sequence>
<feature type="region of interest" description="Disordered" evidence="5">
    <location>
        <begin position="228"/>
        <end position="290"/>
    </location>
</feature>
<evidence type="ECO:0000256" key="3">
    <source>
        <dbReference type="ARBA" id="ARBA00023125"/>
    </source>
</evidence>
<dbReference type="AlphaFoldDB" id="A0A164XKZ4"/>
<dbReference type="CDD" id="cd00167">
    <property type="entry name" value="SANT"/>
    <property type="match status" value="2"/>
</dbReference>
<dbReference type="EMBL" id="CP093347">
    <property type="protein sequence ID" value="WOG99563.1"/>
    <property type="molecule type" value="Genomic_DNA"/>
</dbReference>
<dbReference type="EMBL" id="LNRQ01000005">
    <property type="protein sequence ID" value="KZM93306.1"/>
    <property type="molecule type" value="Genomic_DNA"/>
</dbReference>
<feature type="region of interest" description="Disordered" evidence="5">
    <location>
        <begin position="123"/>
        <end position="147"/>
    </location>
</feature>
<feature type="domain" description="HTH myb-type" evidence="7">
    <location>
        <begin position="9"/>
        <end position="65"/>
    </location>
</feature>
<dbReference type="Gene3D" id="1.10.10.60">
    <property type="entry name" value="Homeodomain-like"/>
    <property type="match status" value="2"/>
</dbReference>
<organism evidence="8">
    <name type="scientific">Daucus carota subsp. sativus</name>
    <name type="common">Carrot</name>
    <dbReference type="NCBI Taxonomy" id="79200"/>
    <lineage>
        <taxon>Eukaryota</taxon>
        <taxon>Viridiplantae</taxon>
        <taxon>Streptophyta</taxon>
        <taxon>Embryophyta</taxon>
        <taxon>Tracheophyta</taxon>
        <taxon>Spermatophyta</taxon>
        <taxon>Magnoliopsida</taxon>
        <taxon>eudicotyledons</taxon>
        <taxon>Gunneridae</taxon>
        <taxon>Pentapetalae</taxon>
        <taxon>asterids</taxon>
        <taxon>campanulids</taxon>
        <taxon>Apiales</taxon>
        <taxon>Apiaceae</taxon>
        <taxon>Apioideae</taxon>
        <taxon>Scandiceae</taxon>
        <taxon>Daucinae</taxon>
        <taxon>Daucus</taxon>
        <taxon>Daucus sect. Daucus</taxon>
    </lineage>
</organism>
<evidence type="ECO:0000313" key="10">
    <source>
        <dbReference type="Proteomes" id="UP000077755"/>
    </source>
</evidence>
<feature type="compositionally biased region" description="Low complexity" evidence="5">
    <location>
        <begin position="170"/>
        <end position="204"/>
    </location>
</feature>
<dbReference type="FunFam" id="1.10.10.60:FF:000001">
    <property type="entry name" value="MYB-related transcription factor"/>
    <property type="match status" value="1"/>
</dbReference>
<dbReference type="PANTHER" id="PTHR10641:SF1356">
    <property type="entry name" value="OS07G0484700 PROTEIN"/>
    <property type="match status" value="1"/>
</dbReference>
<dbReference type="SMART" id="SM00717">
    <property type="entry name" value="SANT"/>
    <property type="match status" value="2"/>
</dbReference>
<evidence type="ECO:0000259" key="7">
    <source>
        <dbReference type="PROSITE" id="PS51294"/>
    </source>
</evidence>
<dbReference type="InterPro" id="IPR015495">
    <property type="entry name" value="Myb_TF_plants"/>
</dbReference>
<evidence type="ECO:0000256" key="5">
    <source>
        <dbReference type="SAM" id="MobiDB-lite"/>
    </source>
</evidence>
<evidence type="ECO:0000313" key="8">
    <source>
        <dbReference type="EMBL" id="KZM93306.1"/>
    </source>
</evidence>
<dbReference type="SUPFAM" id="SSF46689">
    <property type="entry name" value="Homeodomain-like"/>
    <property type="match status" value="1"/>
</dbReference>
<evidence type="ECO:0000313" key="9">
    <source>
        <dbReference type="EMBL" id="WOG99563.1"/>
    </source>
</evidence>
<dbReference type="PROSITE" id="PS50090">
    <property type="entry name" value="MYB_LIKE"/>
    <property type="match status" value="2"/>
</dbReference>
<feature type="compositionally biased region" description="Low complexity" evidence="5">
    <location>
        <begin position="253"/>
        <end position="279"/>
    </location>
</feature>
<dbReference type="GO" id="GO:0005634">
    <property type="term" value="C:nucleus"/>
    <property type="evidence" value="ECO:0007669"/>
    <property type="project" value="UniProtKB-SubCell"/>
</dbReference>
<dbReference type="PROSITE" id="PS51294">
    <property type="entry name" value="HTH_MYB"/>
    <property type="match status" value="2"/>
</dbReference>
<feature type="region of interest" description="Disordered" evidence="5">
    <location>
        <begin position="169"/>
        <end position="210"/>
    </location>
</feature>
<dbReference type="PANTHER" id="PTHR10641">
    <property type="entry name" value="MYB FAMILY TRANSCRIPTION FACTOR"/>
    <property type="match status" value="1"/>
</dbReference>
<dbReference type="OMA" id="FRMENNV"/>
<dbReference type="InterPro" id="IPR001005">
    <property type="entry name" value="SANT/Myb"/>
</dbReference>
<evidence type="ECO:0000259" key="6">
    <source>
        <dbReference type="PROSITE" id="PS50090"/>
    </source>
</evidence>
<name>A0A164XKZ4_DAUCS</name>
<feature type="domain" description="Myb-like" evidence="6">
    <location>
        <begin position="9"/>
        <end position="61"/>
    </location>
</feature>
<dbReference type="STRING" id="79200.A0A164XKZ4"/>
<feature type="domain" description="HTH myb-type" evidence="7">
    <location>
        <begin position="66"/>
        <end position="116"/>
    </location>
</feature>
<reference evidence="9" key="2">
    <citation type="submission" date="2022-03" db="EMBL/GenBank/DDBJ databases">
        <title>Draft title - Genomic analysis of global carrot germplasm unveils the trajectory of domestication and the origin of high carotenoid orange carrot.</title>
        <authorList>
            <person name="Iorizzo M."/>
            <person name="Ellison S."/>
            <person name="Senalik D."/>
            <person name="Macko-Podgorni A."/>
            <person name="Grzebelus D."/>
            <person name="Bostan H."/>
            <person name="Rolling W."/>
            <person name="Curaba J."/>
            <person name="Simon P."/>
        </authorList>
    </citation>
    <scope>NUCLEOTIDE SEQUENCE</scope>
    <source>
        <tissue evidence="9">Leaf</tissue>
    </source>
</reference>
<reference evidence="8" key="1">
    <citation type="journal article" date="2016" name="Nat. Genet.">
        <title>A high-quality carrot genome assembly provides new insights into carotenoid accumulation and asterid genome evolution.</title>
        <authorList>
            <person name="Iorizzo M."/>
            <person name="Ellison S."/>
            <person name="Senalik D."/>
            <person name="Zeng P."/>
            <person name="Satapoomin P."/>
            <person name="Huang J."/>
            <person name="Bowman M."/>
            <person name="Iovene M."/>
            <person name="Sanseverino W."/>
            <person name="Cavagnaro P."/>
            <person name="Yildiz M."/>
            <person name="Macko-Podgorni A."/>
            <person name="Moranska E."/>
            <person name="Grzebelus E."/>
            <person name="Grzebelus D."/>
            <person name="Ashrafi H."/>
            <person name="Zheng Z."/>
            <person name="Cheng S."/>
            <person name="Spooner D."/>
            <person name="Van Deynze A."/>
            <person name="Simon P."/>
        </authorList>
    </citation>
    <scope>NUCLEOTIDE SEQUENCE [LARGE SCALE GENOMIC DNA]</scope>
    <source>
        <tissue evidence="8">Leaf</tissue>
    </source>
</reference>
<dbReference type="Gramene" id="KZM93306">
    <property type="protein sequence ID" value="KZM93306"/>
    <property type="gene ID" value="DCAR_016551"/>
</dbReference>